<dbReference type="PROSITE" id="PS50937">
    <property type="entry name" value="HTH_MERR_2"/>
    <property type="match status" value="1"/>
</dbReference>
<evidence type="ECO:0000313" key="3">
    <source>
        <dbReference type="EMBL" id="PWU66666.1"/>
    </source>
</evidence>
<dbReference type="InterPro" id="IPR000551">
    <property type="entry name" value="MerR-type_HTH_dom"/>
</dbReference>
<feature type="domain" description="HTH merR-type" evidence="2">
    <location>
        <begin position="11"/>
        <end position="80"/>
    </location>
</feature>
<dbReference type="GO" id="GO:0003677">
    <property type="term" value="F:DNA binding"/>
    <property type="evidence" value="ECO:0007669"/>
    <property type="project" value="UniProtKB-KW"/>
</dbReference>
<dbReference type="PANTHER" id="PTHR30204">
    <property type="entry name" value="REDOX-CYCLING DRUG-SENSING TRANSCRIPTIONAL ACTIVATOR SOXR"/>
    <property type="match status" value="1"/>
</dbReference>
<evidence type="ECO:0000256" key="1">
    <source>
        <dbReference type="ARBA" id="ARBA00023125"/>
    </source>
</evidence>
<dbReference type="InterPro" id="IPR047057">
    <property type="entry name" value="MerR_fam"/>
</dbReference>
<proteinExistence type="predicted"/>
<dbReference type="GO" id="GO:0003700">
    <property type="term" value="F:DNA-binding transcription factor activity"/>
    <property type="evidence" value="ECO:0007669"/>
    <property type="project" value="InterPro"/>
</dbReference>
<keyword evidence="1" id="KW-0238">DNA-binding</keyword>
<organism evidence="3 4">
    <name type="scientific">Gracilibacillus dipsosauri</name>
    <dbReference type="NCBI Taxonomy" id="178340"/>
    <lineage>
        <taxon>Bacteria</taxon>
        <taxon>Bacillati</taxon>
        <taxon>Bacillota</taxon>
        <taxon>Bacilli</taxon>
        <taxon>Bacillales</taxon>
        <taxon>Bacillaceae</taxon>
        <taxon>Gracilibacillus</taxon>
    </lineage>
</organism>
<dbReference type="Pfam" id="PF13411">
    <property type="entry name" value="MerR_1"/>
    <property type="match status" value="1"/>
</dbReference>
<dbReference type="AlphaFoldDB" id="A0A317KTM7"/>
<dbReference type="EMBL" id="QGTD01000021">
    <property type="protein sequence ID" value="PWU66666.1"/>
    <property type="molecule type" value="Genomic_DNA"/>
</dbReference>
<evidence type="ECO:0000259" key="2">
    <source>
        <dbReference type="PROSITE" id="PS50937"/>
    </source>
</evidence>
<dbReference type="SMART" id="SM00422">
    <property type="entry name" value="HTH_MERR"/>
    <property type="match status" value="1"/>
</dbReference>
<comment type="caution">
    <text evidence="3">The sequence shown here is derived from an EMBL/GenBank/DDBJ whole genome shotgun (WGS) entry which is preliminary data.</text>
</comment>
<gene>
    <name evidence="3" type="ORF">DLJ74_19845</name>
</gene>
<dbReference type="Gene3D" id="1.10.1660.10">
    <property type="match status" value="1"/>
</dbReference>
<keyword evidence="4" id="KW-1185">Reference proteome</keyword>
<dbReference type="PANTHER" id="PTHR30204:SF96">
    <property type="entry name" value="CHROMOSOME-ANCHORING PROTEIN RACA"/>
    <property type="match status" value="1"/>
</dbReference>
<accession>A0A317KTM7</accession>
<dbReference type="InterPro" id="IPR009061">
    <property type="entry name" value="DNA-bd_dom_put_sf"/>
</dbReference>
<protein>
    <recommendedName>
        <fullName evidence="2">HTH merR-type domain-containing protein</fullName>
    </recommendedName>
</protein>
<reference evidence="3 4" key="1">
    <citation type="submission" date="2018-05" db="EMBL/GenBank/DDBJ databases">
        <title>Genomic analysis of Gracilibacillus dipsosauri DD1 reveals novel features of a salt-tolerant amylase.</title>
        <authorList>
            <person name="Deutch C.E."/>
            <person name="Yang S."/>
        </authorList>
    </citation>
    <scope>NUCLEOTIDE SEQUENCE [LARGE SCALE GENOMIC DNA]</scope>
    <source>
        <strain evidence="3 4">DD1</strain>
    </source>
</reference>
<sequence length="263" mass="31114">MLRGDHVCEKLYSVGELAALSGATIRTIQYYDKIELLVAKRDKNKKQRYYTQNDLLTLQQILFYKKLGVPLKEIKNHLVNVNNKHGVRDILKDQSEILFQKEMEIKMNIAIIEAIVATIDTGHSNHDLESMMELALKLNKETILDYSTVSFDQKTTELFKERDPSYKEIIEVYWHWKKLILEATSHKINNILYKSDTGYHFGKKWYEFIERATDHNSEVIEAYTSGLEQSHQWPEEDLFLFNFCRDFIDCTYNYYCEKKGEKN</sequence>
<dbReference type="SUPFAM" id="SSF46955">
    <property type="entry name" value="Putative DNA-binding domain"/>
    <property type="match status" value="1"/>
</dbReference>
<name>A0A317KTM7_9BACI</name>
<dbReference type="OrthoDB" id="1894615at2"/>
<dbReference type="Proteomes" id="UP000245624">
    <property type="component" value="Unassembled WGS sequence"/>
</dbReference>
<dbReference type="CDD" id="cd01106">
    <property type="entry name" value="HTH_TipAL-Mta"/>
    <property type="match status" value="1"/>
</dbReference>
<evidence type="ECO:0000313" key="4">
    <source>
        <dbReference type="Proteomes" id="UP000245624"/>
    </source>
</evidence>